<name>A0A0K2V914_LEPSM</name>
<proteinExistence type="predicted"/>
<reference evidence="1" key="1">
    <citation type="submission" date="2014-05" db="EMBL/GenBank/DDBJ databases">
        <authorList>
            <person name="Chronopoulou M."/>
        </authorList>
    </citation>
    <scope>NUCLEOTIDE SEQUENCE</scope>
    <source>
        <tissue evidence="1">Whole organism</tissue>
    </source>
</reference>
<dbReference type="AlphaFoldDB" id="A0A0K2V914"/>
<sequence length="65" mass="7692">MEVRLESMKKTSENVSKIWKKRIFFSSSCPLTNFDNKRNNDSTFGGIIKKWKEMYYGIKCSNTNM</sequence>
<accession>A0A0K2V914</accession>
<dbReference type="EMBL" id="HACA01029454">
    <property type="protein sequence ID" value="CDW46815.1"/>
    <property type="molecule type" value="Transcribed_RNA"/>
</dbReference>
<organism evidence="1">
    <name type="scientific">Lepeophtheirus salmonis</name>
    <name type="common">Salmon louse</name>
    <name type="synonym">Caligus salmonis</name>
    <dbReference type="NCBI Taxonomy" id="72036"/>
    <lineage>
        <taxon>Eukaryota</taxon>
        <taxon>Metazoa</taxon>
        <taxon>Ecdysozoa</taxon>
        <taxon>Arthropoda</taxon>
        <taxon>Crustacea</taxon>
        <taxon>Multicrustacea</taxon>
        <taxon>Hexanauplia</taxon>
        <taxon>Copepoda</taxon>
        <taxon>Siphonostomatoida</taxon>
        <taxon>Caligidae</taxon>
        <taxon>Lepeophtheirus</taxon>
    </lineage>
</organism>
<protein>
    <submittedName>
        <fullName evidence="1">Uncharacterized protein</fullName>
    </submittedName>
</protein>
<evidence type="ECO:0000313" key="1">
    <source>
        <dbReference type="EMBL" id="CDW46815.1"/>
    </source>
</evidence>